<dbReference type="Pfam" id="PF00096">
    <property type="entry name" value="zf-C2H2"/>
    <property type="match status" value="3"/>
</dbReference>
<dbReference type="FunFam" id="3.30.160.60:FF:000264">
    <property type="entry name" value="Zinc finger protein 236"/>
    <property type="match status" value="1"/>
</dbReference>
<feature type="domain" description="C2H2-type" evidence="6">
    <location>
        <begin position="384"/>
        <end position="411"/>
    </location>
</feature>
<evidence type="ECO:0000256" key="5">
    <source>
        <dbReference type="PROSITE-ProRule" id="PRU00042"/>
    </source>
</evidence>
<evidence type="ECO:0000259" key="6">
    <source>
        <dbReference type="PROSITE" id="PS50157"/>
    </source>
</evidence>
<dbReference type="SMART" id="SM00355">
    <property type="entry name" value="ZnF_C2H2"/>
    <property type="match status" value="12"/>
</dbReference>
<protein>
    <recommendedName>
        <fullName evidence="6">C2H2-type domain-containing protein</fullName>
    </recommendedName>
</protein>
<dbReference type="EMBL" id="CADEBD010000959">
    <property type="protein sequence ID" value="CAB3261029.1"/>
    <property type="molecule type" value="Genomic_DNA"/>
</dbReference>
<dbReference type="PANTHER" id="PTHR24379:SF127">
    <property type="entry name" value="BLOODY FINGERS-RELATED"/>
    <property type="match status" value="1"/>
</dbReference>
<reference evidence="9 10" key="1">
    <citation type="submission" date="2020-04" db="EMBL/GenBank/DDBJ databases">
        <authorList>
            <person name="Wallbank WR R."/>
            <person name="Pardo Diaz C."/>
            <person name="Kozak K."/>
            <person name="Martin S."/>
            <person name="Jiggins C."/>
            <person name="Moest M."/>
            <person name="Warren A I."/>
            <person name="Byers J.R.P. K."/>
            <person name="Montejo-Kovacevich G."/>
            <person name="Yen C E."/>
        </authorList>
    </citation>
    <scope>NUCLEOTIDE SEQUENCE [LARGE SCALE GENOMIC DNA]</scope>
</reference>
<accession>A0A8S1BLB9</accession>
<sequence>MAKRNAEIVLKYSTVYPFRLRGQALLCVYCNEGYEDPTHFRRHVDCNHEKFSVAAAFAHLAKGKDYLKVDCANLECRICGEPFSNVKDTAEHLVKEHTLKINLNYDVALQCYKLEKELEPHLTAKRNAEIVLQYSTVYPFRLRGKAMLCVYCCEEYEDPDDFRRHVDDNHEQFTVSTAFAHIGSAKDYLKVDCTNLKCRLCAGSFTSIEHVAEHLAKEHDRKETRQLCLDYDIGLQPYKLEKDKWFCFHCNKKLPTITKLCRHTTSHYQQYTCDICGRSYMTNDALKYHIKCSHSGNYVCRRCWKNFPTLEEKREHVRISKSCWAFGCVNCGDRFQSWEQKQKHLVEKHDCPETSYPCPECDKTFQTRKQFYNHYKMAHTDEGFICSCCGLKFGAKNQLEDHRLGHTGEKQFKCLVCSKAFTRNKSLSQHMWIHSDIKRFECKPCNKQFNQKVSYRSHMKVHHSQIME</sequence>
<dbReference type="EMBL" id="CADEBC010000958">
    <property type="protein sequence ID" value="CAB3262346.1"/>
    <property type="molecule type" value="Genomic_DNA"/>
</dbReference>
<name>A0A8S1BLB9_ARCPL</name>
<feature type="domain" description="C2H2-type" evidence="6">
    <location>
        <begin position="271"/>
        <end position="299"/>
    </location>
</feature>
<dbReference type="InterPro" id="IPR013087">
    <property type="entry name" value="Znf_C2H2_type"/>
</dbReference>
<dbReference type="OrthoDB" id="1405595at2759"/>
<dbReference type="Proteomes" id="UP000494106">
    <property type="component" value="Unassembled WGS sequence"/>
</dbReference>
<dbReference type="PROSITE" id="PS00028">
    <property type="entry name" value="ZINC_FINGER_C2H2_1"/>
    <property type="match status" value="8"/>
</dbReference>
<dbReference type="PANTHER" id="PTHR24379">
    <property type="entry name" value="KRAB AND ZINC FINGER DOMAIN-CONTAINING"/>
    <property type="match status" value="1"/>
</dbReference>
<dbReference type="AlphaFoldDB" id="A0A8S1BLB9"/>
<evidence type="ECO:0000313" key="7">
    <source>
        <dbReference type="EMBL" id="CAB3261029.1"/>
    </source>
</evidence>
<keyword evidence="4" id="KW-0862">Zinc</keyword>
<keyword evidence="2" id="KW-0677">Repeat</keyword>
<dbReference type="Pfam" id="PF12874">
    <property type="entry name" value="zf-met"/>
    <property type="match status" value="1"/>
</dbReference>
<dbReference type="Gene3D" id="3.30.160.60">
    <property type="entry name" value="Classic Zinc Finger"/>
    <property type="match status" value="4"/>
</dbReference>
<evidence type="ECO:0000256" key="3">
    <source>
        <dbReference type="ARBA" id="ARBA00022771"/>
    </source>
</evidence>
<keyword evidence="3 5" id="KW-0863">Zinc-finger</keyword>
<comment type="caution">
    <text evidence="7">The sequence shown here is derived from an EMBL/GenBank/DDBJ whole genome shotgun (WGS) entry which is preliminary data.</text>
</comment>
<organism evidence="7 10">
    <name type="scientific">Arctia plantaginis</name>
    <name type="common">Wood tiger moth</name>
    <name type="synonym">Phalaena plantaginis</name>
    <dbReference type="NCBI Taxonomy" id="874455"/>
    <lineage>
        <taxon>Eukaryota</taxon>
        <taxon>Metazoa</taxon>
        <taxon>Ecdysozoa</taxon>
        <taxon>Arthropoda</taxon>
        <taxon>Hexapoda</taxon>
        <taxon>Insecta</taxon>
        <taxon>Pterygota</taxon>
        <taxon>Neoptera</taxon>
        <taxon>Endopterygota</taxon>
        <taxon>Lepidoptera</taxon>
        <taxon>Glossata</taxon>
        <taxon>Ditrysia</taxon>
        <taxon>Noctuoidea</taxon>
        <taxon>Erebidae</taxon>
        <taxon>Arctiinae</taxon>
        <taxon>Arctia</taxon>
    </lineage>
</organism>
<feature type="domain" description="C2H2-type" evidence="6">
    <location>
        <begin position="440"/>
        <end position="467"/>
    </location>
</feature>
<evidence type="ECO:0000313" key="8">
    <source>
        <dbReference type="EMBL" id="CAB3262346.1"/>
    </source>
</evidence>
<dbReference type="InterPro" id="IPR036236">
    <property type="entry name" value="Znf_C2H2_sf"/>
</dbReference>
<dbReference type="SUPFAM" id="SSF57667">
    <property type="entry name" value="beta-beta-alpha zinc fingers"/>
    <property type="match status" value="3"/>
</dbReference>
<feature type="domain" description="C2H2-type" evidence="6">
    <location>
        <begin position="356"/>
        <end position="384"/>
    </location>
</feature>
<evidence type="ECO:0000256" key="4">
    <source>
        <dbReference type="ARBA" id="ARBA00022833"/>
    </source>
</evidence>
<dbReference type="GO" id="GO:0008270">
    <property type="term" value="F:zinc ion binding"/>
    <property type="evidence" value="ECO:0007669"/>
    <property type="project" value="UniProtKB-KW"/>
</dbReference>
<keyword evidence="9" id="KW-1185">Reference proteome</keyword>
<evidence type="ECO:0000256" key="2">
    <source>
        <dbReference type="ARBA" id="ARBA00022737"/>
    </source>
</evidence>
<gene>
    <name evidence="7" type="ORF">APLA_LOCUS17280</name>
    <name evidence="8" type="ORF">APLA_LOCUS18335</name>
</gene>
<dbReference type="Proteomes" id="UP000494256">
    <property type="component" value="Unassembled WGS sequence"/>
</dbReference>
<proteinExistence type="predicted"/>
<feature type="domain" description="C2H2-type" evidence="6">
    <location>
        <begin position="412"/>
        <end position="439"/>
    </location>
</feature>
<keyword evidence="1" id="KW-0479">Metal-binding</keyword>
<evidence type="ECO:0000256" key="1">
    <source>
        <dbReference type="ARBA" id="ARBA00022723"/>
    </source>
</evidence>
<evidence type="ECO:0000313" key="9">
    <source>
        <dbReference type="Proteomes" id="UP000494106"/>
    </source>
</evidence>
<dbReference type="PROSITE" id="PS50157">
    <property type="entry name" value="ZINC_FINGER_C2H2_2"/>
    <property type="match status" value="5"/>
</dbReference>
<evidence type="ECO:0000313" key="10">
    <source>
        <dbReference type="Proteomes" id="UP000494256"/>
    </source>
</evidence>